<keyword evidence="9" id="KW-1185">Reference proteome</keyword>
<dbReference type="Pfam" id="PF01900">
    <property type="entry name" value="RNase_P_Rpp14"/>
    <property type="match status" value="1"/>
</dbReference>
<dbReference type="STRING" id="81824.A9V798"/>
<evidence type="ECO:0000256" key="5">
    <source>
        <dbReference type="ARBA" id="ARBA00023242"/>
    </source>
</evidence>
<evidence type="ECO:0000256" key="1">
    <source>
        <dbReference type="ARBA" id="ARBA00004123"/>
    </source>
</evidence>
<keyword evidence="4 7" id="KW-0819">tRNA processing</keyword>
<comment type="similarity">
    <text evidence="2 7">Belongs to the eukaryotic/archaeal RNase P protein component 2 family.</text>
</comment>
<protein>
    <recommendedName>
        <fullName evidence="6 7">Ribonuclease P/MRP protein subunit POP5</fullName>
    </recommendedName>
</protein>
<comment type="function">
    <text evidence="7">Component of ribonuclease P, a protein complex that generates mature tRNA molecules by cleaving their 5'-ends.</text>
</comment>
<gene>
    <name evidence="8" type="ORF">MONBRDRAFT_38368</name>
</gene>
<comment type="subcellular location">
    <subcellularLocation>
        <location evidence="1">Nucleus</location>
    </subcellularLocation>
</comment>
<dbReference type="PIRSF" id="PIRSF023803">
    <property type="entry name" value="Ribonuclease_P_prd"/>
    <property type="match status" value="1"/>
</dbReference>
<evidence type="ECO:0000256" key="6">
    <source>
        <dbReference type="ARBA" id="ARBA00044198"/>
    </source>
</evidence>
<evidence type="ECO:0000256" key="3">
    <source>
        <dbReference type="ARBA" id="ARBA00022552"/>
    </source>
</evidence>
<evidence type="ECO:0000313" key="8">
    <source>
        <dbReference type="EMBL" id="EDQ86546.1"/>
    </source>
</evidence>
<dbReference type="Gene3D" id="3.30.70.3250">
    <property type="entry name" value="Ribonuclease P, Pop5 subunit"/>
    <property type="match status" value="1"/>
</dbReference>
<organism evidence="8 9">
    <name type="scientific">Monosiga brevicollis</name>
    <name type="common">Choanoflagellate</name>
    <dbReference type="NCBI Taxonomy" id="81824"/>
    <lineage>
        <taxon>Eukaryota</taxon>
        <taxon>Choanoflagellata</taxon>
        <taxon>Craspedida</taxon>
        <taxon>Salpingoecidae</taxon>
        <taxon>Monosiga</taxon>
    </lineage>
</organism>
<dbReference type="InterPro" id="IPR016819">
    <property type="entry name" value="RNase_P/MRP_POP5"/>
</dbReference>
<dbReference type="InParanoid" id="A9V798"/>
<evidence type="ECO:0000256" key="4">
    <source>
        <dbReference type="ARBA" id="ARBA00022694"/>
    </source>
</evidence>
<dbReference type="GO" id="GO:0008033">
    <property type="term" value="P:tRNA processing"/>
    <property type="evidence" value="ECO:0000318"/>
    <property type="project" value="GO_Central"/>
</dbReference>
<evidence type="ECO:0000256" key="2">
    <source>
        <dbReference type="ARBA" id="ARBA00010800"/>
    </source>
</evidence>
<dbReference type="PANTHER" id="PTHR48414:SF1">
    <property type="entry name" value="POP5 HOMOLOG, RIBONUCLEASE P_MRP SUBUNIT"/>
    <property type="match status" value="1"/>
</dbReference>
<dbReference type="Proteomes" id="UP000001357">
    <property type="component" value="Unassembled WGS sequence"/>
</dbReference>
<dbReference type="FunCoup" id="A9V798">
    <property type="interactions" value="383"/>
</dbReference>
<dbReference type="GeneID" id="5893846"/>
<sequence length="147" mass="16614">MVRFKNRYFLVELCWEQSPPSRAKPMTPKRLVEALRTAIIKYHGQFGLGSIQHTLNCKYLNMATGAAILRCAKDVEEILATTMPLLRRLGDYDCTLRTLSRAGTIASCRKALLSFNRTKLEHLTKALPPIKKAELEMQANIPLPDLS</sequence>
<dbReference type="OMA" id="MQNYLDK"/>
<dbReference type="GO" id="GO:0001682">
    <property type="term" value="P:tRNA 5'-leader removal"/>
    <property type="evidence" value="ECO:0007669"/>
    <property type="project" value="InterPro"/>
</dbReference>
<keyword evidence="3" id="KW-0698">rRNA processing</keyword>
<keyword evidence="5" id="KW-0539">Nucleus</keyword>
<dbReference type="KEGG" id="mbr:MONBRDRAFT_38368"/>
<dbReference type="GO" id="GO:0006364">
    <property type="term" value="P:rRNA processing"/>
    <property type="evidence" value="ECO:0000318"/>
    <property type="project" value="GO_Central"/>
</dbReference>
<name>A9V798_MONBE</name>
<dbReference type="EMBL" id="CH991565">
    <property type="protein sequence ID" value="EDQ86546.1"/>
    <property type="molecule type" value="Genomic_DNA"/>
</dbReference>
<evidence type="ECO:0000313" key="9">
    <source>
        <dbReference type="Proteomes" id="UP000001357"/>
    </source>
</evidence>
<proteinExistence type="inferred from homology"/>
<accession>A9V798</accession>
<dbReference type="SUPFAM" id="SSF160350">
    <property type="entry name" value="Rnp2-like"/>
    <property type="match status" value="1"/>
</dbReference>
<dbReference type="InterPro" id="IPR002759">
    <property type="entry name" value="Pop5/Rpp14/Rnp2-like"/>
</dbReference>
<dbReference type="GO" id="GO:0005655">
    <property type="term" value="C:nucleolar ribonuclease P complex"/>
    <property type="evidence" value="ECO:0000318"/>
    <property type="project" value="GO_Central"/>
</dbReference>
<dbReference type="RefSeq" id="XP_001748659.1">
    <property type="nucleotide sequence ID" value="XM_001748607.1"/>
</dbReference>
<dbReference type="GO" id="GO:0000172">
    <property type="term" value="C:ribonuclease MRP complex"/>
    <property type="evidence" value="ECO:0000318"/>
    <property type="project" value="GO_Central"/>
</dbReference>
<evidence type="ECO:0000256" key="7">
    <source>
        <dbReference type="PIRNR" id="PIRNR023803"/>
    </source>
</evidence>
<dbReference type="GO" id="GO:0033204">
    <property type="term" value="F:ribonuclease P RNA binding"/>
    <property type="evidence" value="ECO:0007669"/>
    <property type="project" value="InterPro"/>
</dbReference>
<dbReference type="InterPro" id="IPR038085">
    <property type="entry name" value="Rnp2-like_sf"/>
</dbReference>
<dbReference type="PANTHER" id="PTHR48414">
    <property type="entry name" value="POP5 HOMOLOG, RIBONUCLEASE P_MRP SUBUNIT"/>
    <property type="match status" value="1"/>
</dbReference>
<reference evidence="8 9" key="1">
    <citation type="journal article" date="2008" name="Nature">
        <title>The genome of the choanoflagellate Monosiga brevicollis and the origin of metazoans.</title>
        <authorList>
            <consortium name="JGI Sequencing"/>
            <person name="King N."/>
            <person name="Westbrook M.J."/>
            <person name="Young S.L."/>
            <person name="Kuo A."/>
            <person name="Abedin M."/>
            <person name="Chapman J."/>
            <person name="Fairclough S."/>
            <person name="Hellsten U."/>
            <person name="Isogai Y."/>
            <person name="Letunic I."/>
            <person name="Marr M."/>
            <person name="Pincus D."/>
            <person name="Putnam N."/>
            <person name="Rokas A."/>
            <person name="Wright K.J."/>
            <person name="Zuzow R."/>
            <person name="Dirks W."/>
            <person name="Good M."/>
            <person name="Goodstein D."/>
            <person name="Lemons D."/>
            <person name="Li W."/>
            <person name="Lyons J.B."/>
            <person name="Morris A."/>
            <person name="Nichols S."/>
            <person name="Richter D.J."/>
            <person name="Salamov A."/>
            <person name="Bork P."/>
            <person name="Lim W.A."/>
            <person name="Manning G."/>
            <person name="Miller W.T."/>
            <person name="McGinnis W."/>
            <person name="Shapiro H."/>
            <person name="Tjian R."/>
            <person name="Grigoriev I.V."/>
            <person name="Rokhsar D."/>
        </authorList>
    </citation>
    <scope>NUCLEOTIDE SEQUENCE [LARGE SCALE GENOMIC DNA]</scope>
    <source>
        <strain evidence="9">MX1 / ATCC 50154</strain>
    </source>
</reference>
<dbReference type="eggNOG" id="KOG4639">
    <property type="taxonomic scope" value="Eukaryota"/>
</dbReference>
<dbReference type="AlphaFoldDB" id="A9V798"/>